<accession>S7PTW0</accession>
<organism evidence="1 2">
    <name type="scientific">Myotis brandtii</name>
    <name type="common">Brandt's bat</name>
    <dbReference type="NCBI Taxonomy" id="109478"/>
    <lineage>
        <taxon>Eukaryota</taxon>
        <taxon>Metazoa</taxon>
        <taxon>Chordata</taxon>
        <taxon>Craniata</taxon>
        <taxon>Vertebrata</taxon>
        <taxon>Euteleostomi</taxon>
        <taxon>Mammalia</taxon>
        <taxon>Eutheria</taxon>
        <taxon>Laurasiatheria</taxon>
        <taxon>Chiroptera</taxon>
        <taxon>Yangochiroptera</taxon>
        <taxon>Vespertilionidae</taxon>
        <taxon>Myotis</taxon>
    </lineage>
</organism>
<sequence length="138" mass="15593">MEKETGSLAIQTVNEQTKGKENLGKVSNYLQWKTRVLSDKKMENRKERTKDSVGKYCKVDTVQRHKADSRKLQGTGGEFLRLSLPGLLHRSGDKGCSGSLSSARSANRRRFPVPWMFFLFEEKAATEESGQCWQVAPP</sequence>
<dbReference type="Proteomes" id="UP000052978">
    <property type="component" value="Unassembled WGS sequence"/>
</dbReference>
<evidence type="ECO:0000313" key="2">
    <source>
        <dbReference type="Proteomes" id="UP000052978"/>
    </source>
</evidence>
<dbReference type="AlphaFoldDB" id="S7PTW0"/>
<evidence type="ECO:0000313" key="1">
    <source>
        <dbReference type="EMBL" id="EPQ11927.1"/>
    </source>
</evidence>
<reference evidence="1 2" key="1">
    <citation type="journal article" date="2013" name="Nat. Commun.">
        <title>Genome analysis reveals insights into physiology and longevity of the Brandt's bat Myotis brandtii.</title>
        <authorList>
            <person name="Seim I."/>
            <person name="Fang X."/>
            <person name="Xiong Z."/>
            <person name="Lobanov A.V."/>
            <person name="Huang Z."/>
            <person name="Ma S."/>
            <person name="Feng Y."/>
            <person name="Turanov A.A."/>
            <person name="Zhu Y."/>
            <person name="Lenz T.L."/>
            <person name="Gerashchenko M.V."/>
            <person name="Fan D."/>
            <person name="Hee Yim S."/>
            <person name="Yao X."/>
            <person name="Jordan D."/>
            <person name="Xiong Y."/>
            <person name="Ma Y."/>
            <person name="Lyapunov A.N."/>
            <person name="Chen G."/>
            <person name="Kulakova O.I."/>
            <person name="Sun Y."/>
            <person name="Lee S.G."/>
            <person name="Bronson R.T."/>
            <person name="Moskalev A.A."/>
            <person name="Sunyaev S.R."/>
            <person name="Zhang G."/>
            <person name="Krogh A."/>
            <person name="Wang J."/>
            <person name="Gladyshev V.N."/>
        </authorList>
    </citation>
    <scope>NUCLEOTIDE SEQUENCE [LARGE SCALE GENOMIC DNA]</scope>
</reference>
<dbReference type="EMBL" id="KE163411">
    <property type="protein sequence ID" value="EPQ11927.1"/>
    <property type="molecule type" value="Genomic_DNA"/>
</dbReference>
<proteinExistence type="predicted"/>
<protein>
    <submittedName>
        <fullName evidence="1">Uncharacterized protein</fullName>
    </submittedName>
</protein>
<name>S7PTW0_MYOBR</name>
<keyword evidence="2" id="KW-1185">Reference proteome</keyword>
<gene>
    <name evidence="1" type="ORF">D623_10019201</name>
</gene>